<sequence length="300" mass="32837">MAIQNVAVVGANGTLGSFVLCALAASGKFNITVLKRKSSSSKSEYPQSVQKTLISDNFPVDELVTVLKGKDAVIVTVKGSLADLQKRLADAAAQAGVQHFIPADFGSCDSQEPLVCELVPLFQRKADVRKHLQDLASRNPCFFWTSIVCGHFFDAGTLDFLHLDLQARRADILDDGKTRCSASTLEQIGRAVVKILEKSGMEQIMNKVVYIQSFCVSPMQVLHAFERVTGETWAVNHIDSQAFIKEEKAKADANGDMASEELVWVLGTLYANWENKDGFANKFLGLAEEDLDVTVARCMT</sequence>
<dbReference type="Proteomes" id="UP001219355">
    <property type="component" value="Chromosome 2"/>
</dbReference>
<dbReference type="CDD" id="cd05259">
    <property type="entry name" value="PCBER_SDR_a"/>
    <property type="match status" value="1"/>
</dbReference>
<name>A0AAF0DJH2_9EURO</name>
<dbReference type="Gene3D" id="3.40.50.720">
    <property type="entry name" value="NAD(P)-binding Rossmann-like Domain"/>
    <property type="match status" value="1"/>
</dbReference>
<evidence type="ECO:0000259" key="3">
    <source>
        <dbReference type="Pfam" id="PF05368"/>
    </source>
</evidence>
<evidence type="ECO:0000313" key="5">
    <source>
        <dbReference type="Proteomes" id="UP001219355"/>
    </source>
</evidence>
<dbReference type="AlphaFoldDB" id="A0AAF0DJH2"/>
<feature type="domain" description="NmrA-like" evidence="3">
    <location>
        <begin position="5"/>
        <end position="245"/>
    </location>
</feature>
<evidence type="ECO:0000256" key="2">
    <source>
        <dbReference type="ARBA" id="ARBA00023002"/>
    </source>
</evidence>
<dbReference type="InterPro" id="IPR008030">
    <property type="entry name" value="NmrA-like"/>
</dbReference>
<dbReference type="EMBL" id="CP120628">
    <property type="protein sequence ID" value="WEW58130.1"/>
    <property type="molecule type" value="Genomic_DNA"/>
</dbReference>
<dbReference type="PANTHER" id="PTHR47706:SF9">
    <property type="entry name" value="NMRA-LIKE DOMAIN-CONTAINING PROTEIN-RELATED"/>
    <property type="match status" value="1"/>
</dbReference>
<gene>
    <name evidence="4" type="ORF">PRK78_003597</name>
</gene>
<dbReference type="InterPro" id="IPR051609">
    <property type="entry name" value="NmrA/Isoflavone_reductase-like"/>
</dbReference>
<proteinExistence type="predicted"/>
<dbReference type="Pfam" id="PF05368">
    <property type="entry name" value="NmrA"/>
    <property type="match status" value="1"/>
</dbReference>
<dbReference type="SUPFAM" id="SSF51735">
    <property type="entry name" value="NAD(P)-binding Rossmann-fold domains"/>
    <property type="match status" value="1"/>
</dbReference>
<keyword evidence="1" id="KW-0521">NADP</keyword>
<dbReference type="GO" id="GO:0016491">
    <property type="term" value="F:oxidoreductase activity"/>
    <property type="evidence" value="ECO:0007669"/>
    <property type="project" value="UniProtKB-KW"/>
</dbReference>
<dbReference type="InterPro" id="IPR036291">
    <property type="entry name" value="NAD(P)-bd_dom_sf"/>
</dbReference>
<evidence type="ECO:0000313" key="4">
    <source>
        <dbReference type="EMBL" id="WEW58130.1"/>
    </source>
</evidence>
<dbReference type="Gene3D" id="3.90.25.10">
    <property type="entry name" value="UDP-galactose 4-epimerase, domain 1"/>
    <property type="match status" value="1"/>
</dbReference>
<keyword evidence="2" id="KW-0560">Oxidoreductase</keyword>
<evidence type="ECO:0000256" key="1">
    <source>
        <dbReference type="ARBA" id="ARBA00022857"/>
    </source>
</evidence>
<keyword evidence="5" id="KW-1185">Reference proteome</keyword>
<protein>
    <recommendedName>
        <fullName evidence="3">NmrA-like domain-containing protein</fullName>
    </recommendedName>
</protein>
<accession>A0AAF0DJH2</accession>
<reference evidence="4" key="1">
    <citation type="submission" date="2023-03" db="EMBL/GenBank/DDBJ databases">
        <title>Emydomyces testavorans Genome Sequence.</title>
        <authorList>
            <person name="Hoyer L."/>
        </authorList>
    </citation>
    <scope>NUCLEOTIDE SEQUENCE</scope>
    <source>
        <strain evidence="4">16-2883</strain>
    </source>
</reference>
<dbReference type="InterPro" id="IPR045312">
    <property type="entry name" value="PCBER-like"/>
</dbReference>
<organism evidence="4 5">
    <name type="scientific">Emydomyces testavorans</name>
    <dbReference type="NCBI Taxonomy" id="2070801"/>
    <lineage>
        <taxon>Eukaryota</taxon>
        <taxon>Fungi</taxon>
        <taxon>Dikarya</taxon>
        <taxon>Ascomycota</taxon>
        <taxon>Pezizomycotina</taxon>
        <taxon>Eurotiomycetes</taxon>
        <taxon>Eurotiomycetidae</taxon>
        <taxon>Onygenales</taxon>
        <taxon>Nannizziopsiaceae</taxon>
        <taxon>Emydomyces</taxon>
    </lineage>
</organism>
<dbReference type="PANTHER" id="PTHR47706">
    <property type="entry name" value="NMRA-LIKE FAMILY PROTEIN"/>
    <property type="match status" value="1"/>
</dbReference>